<name>A0AAU9EW02_9BACT</name>
<evidence type="ECO:0000313" key="4">
    <source>
        <dbReference type="Proteomes" id="UP001366166"/>
    </source>
</evidence>
<evidence type="ECO:0000313" key="3">
    <source>
        <dbReference type="EMBL" id="BEQ14661.1"/>
    </source>
</evidence>
<proteinExistence type="predicted"/>
<dbReference type="Pfam" id="PF01558">
    <property type="entry name" value="POR"/>
    <property type="match status" value="1"/>
</dbReference>
<dbReference type="PANTHER" id="PTHR42730">
    <property type="entry name" value="2-OXOGLUTARATE SYNTHASE SUBUNIT KORC"/>
    <property type="match status" value="1"/>
</dbReference>
<evidence type="ECO:0000259" key="2">
    <source>
        <dbReference type="Pfam" id="PF01558"/>
    </source>
</evidence>
<dbReference type="EMBL" id="AP028679">
    <property type="protein sequence ID" value="BEQ14661.1"/>
    <property type="molecule type" value="Genomic_DNA"/>
</dbReference>
<keyword evidence="4" id="KW-1185">Reference proteome</keyword>
<accession>A0AAU9EW02</accession>
<dbReference type="AlphaFoldDB" id="A0AAU9EW02"/>
<dbReference type="InterPro" id="IPR002869">
    <property type="entry name" value="Pyrv_flavodox_OxRed_cen"/>
</dbReference>
<dbReference type="RefSeq" id="WP_338606364.1">
    <property type="nucleotide sequence ID" value="NZ_AP028679.1"/>
</dbReference>
<dbReference type="Gene3D" id="3.40.920.10">
    <property type="entry name" value="Pyruvate-ferredoxin oxidoreductase, PFOR, domain III"/>
    <property type="match status" value="1"/>
</dbReference>
<protein>
    <submittedName>
        <fullName evidence="3">2-oxoglutarate ferredoxin oxidoreductase subunit gamma</fullName>
    </submittedName>
</protein>
<organism evidence="3 4">
    <name type="scientific">Desulfoferula mesophila</name>
    <dbReference type="NCBI Taxonomy" id="3058419"/>
    <lineage>
        <taxon>Bacteria</taxon>
        <taxon>Pseudomonadati</taxon>
        <taxon>Thermodesulfobacteriota</taxon>
        <taxon>Desulfarculia</taxon>
        <taxon>Desulfarculales</taxon>
        <taxon>Desulfarculaceae</taxon>
        <taxon>Desulfoferula</taxon>
    </lineage>
</organism>
<evidence type="ECO:0000256" key="1">
    <source>
        <dbReference type="ARBA" id="ARBA00023002"/>
    </source>
</evidence>
<reference evidence="4" key="1">
    <citation type="journal article" date="2023" name="Arch. Microbiol.">
        <title>Desulfoferula mesophilus gen. nov. sp. nov., a mesophilic sulfate-reducing bacterium isolated from a brackish lake sediment.</title>
        <authorList>
            <person name="Watanabe T."/>
            <person name="Yabe T."/>
            <person name="Tsuji J.M."/>
            <person name="Fukui M."/>
        </authorList>
    </citation>
    <scope>NUCLEOTIDE SEQUENCE [LARGE SCALE GENOMIC DNA]</scope>
    <source>
        <strain evidence="4">12FAK</strain>
    </source>
</reference>
<dbReference type="Proteomes" id="UP001366166">
    <property type="component" value="Chromosome"/>
</dbReference>
<feature type="domain" description="Pyruvate/ketoisovalerate oxidoreductase catalytic" evidence="2">
    <location>
        <begin position="13"/>
        <end position="172"/>
    </location>
</feature>
<keyword evidence="1" id="KW-0560">Oxidoreductase</keyword>
<sequence length="180" mass="18805">MTERKEIRLAGLGGQGVVLAGVLLGQAAVDQGLYAAGSNSYGAQARGGGARADLVLDNQEIDYPHVEQPDLLVAMSQGAYDAYASGVADGGMVLFDSGLVTPVAPHDRYGAKVTAMALEEFGSRQVANVLWVGLVAGVTGWFDSRALEKTMLGLVPERFAELNKAALAKGLQEGRAWEVA</sequence>
<dbReference type="InterPro" id="IPR052554">
    <property type="entry name" value="2-oxoglutarate_synth_KorC"/>
</dbReference>
<dbReference type="InterPro" id="IPR019752">
    <property type="entry name" value="Pyrv/ketoisovalerate_OxRed_cat"/>
</dbReference>
<dbReference type="PANTHER" id="PTHR42730:SF1">
    <property type="entry name" value="2-OXOGLUTARATE SYNTHASE SUBUNIT KORC"/>
    <property type="match status" value="1"/>
</dbReference>
<gene>
    <name evidence="3" type="ORF">FAK_17270</name>
</gene>
<dbReference type="GO" id="GO:0016903">
    <property type="term" value="F:oxidoreductase activity, acting on the aldehyde or oxo group of donors"/>
    <property type="evidence" value="ECO:0007669"/>
    <property type="project" value="InterPro"/>
</dbReference>
<dbReference type="KEGG" id="dmp:FAK_17270"/>
<dbReference type="SUPFAM" id="SSF53323">
    <property type="entry name" value="Pyruvate-ferredoxin oxidoreductase, PFOR, domain III"/>
    <property type="match status" value="1"/>
</dbReference>